<name>A0A8J4UKJ6_CLAMG</name>
<gene>
    <name evidence="2" type="primary">tmem136a</name>
    <name evidence="2" type="ORF">DAT39_013427</name>
</gene>
<evidence type="ECO:0000313" key="2">
    <source>
        <dbReference type="EMBL" id="KAF5896857.1"/>
    </source>
</evidence>
<dbReference type="AlphaFoldDB" id="A0A8J4UKJ6"/>
<dbReference type="OrthoDB" id="8777956at2759"/>
<sequence>HSSKMSPLVLGVGVCLAGWIALYVLLCYTNSSCGYEWNCRLVTLFHGILAVCITAYIGYIDGPWPFTYP</sequence>
<evidence type="ECO:0000256" key="1">
    <source>
        <dbReference type="SAM" id="Phobius"/>
    </source>
</evidence>
<feature type="non-terminal residue" evidence="2">
    <location>
        <position position="1"/>
    </location>
</feature>
<reference evidence="2" key="1">
    <citation type="submission" date="2020-07" db="EMBL/GenBank/DDBJ databases">
        <title>Clarias magur genome sequencing, assembly and annotation.</title>
        <authorList>
            <person name="Kushwaha B."/>
            <person name="Kumar R."/>
            <person name="Das P."/>
            <person name="Joshi C.G."/>
            <person name="Kumar D."/>
            <person name="Nagpure N.S."/>
            <person name="Pandey M."/>
            <person name="Agarwal S."/>
            <person name="Srivastava S."/>
            <person name="Singh M."/>
            <person name="Sahoo L."/>
            <person name="Jayasankar P."/>
            <person name="Meher P.K."/>
            <person name="Koringa P.G."/>
            <person name="Iquebal M.A."/>
            <person name="Das S.P."/>
            <person name="Bit A."/>
            <person name="Patnaik S."/>
            <person name="Patel N."/>
            <person name="Shah T.M."/>
            <person name="Hinsu A."/>
            <person name="Jena J.K."/>
        </authorList>
    </citation>
    <scope>NUCLEOTIDE SEQUENCE</scope>
    <source>
        <strain evidence="2">CIFAMagur01</strain>
        <tissue evidence="2">Testis</tissue>
    </source>
</reference>
<dbReference type="PANTHER" id="PTHR31898:SF4">
    <property type="entry name" value="TLC DOMAIN-CONTAINING 5A"/>
    <property type="match status" value="1"/>
</dbReference>
<keyword evidence="1" id="KW-0472">Membrane</keyword>
<feature type="non-terminal residue" evidence="2">
    <location>
        <position position="69"/>
    </location>
</feature>
<keyword evidence="3" id="KW-1185">Reference proteome</keyword>
<dbReference type="Proteomes" id="UP000727407">
    <property type="component" value="Unassembled WGS sequence"/>
</dbReference>
<proteinExistence type="predicted"/>
<dbReference type="EMBL" id="QNUK01000259">
    <property type="protein sequence ID" value="KAF5896857.1"/>
    <property type="molecule type" value="Genomic_DNA"/>
</dbReference>
<dbReference type="PANTHER" id="PTHR31898">
    <property type="entry name" value="TRANSMEMBRANE PROTEIN 136"/>
    <property type="match status" value="1"/>
</dbReference>
<organism evidence="2 3">
    <name type="scientific">Clarias magur</name>
    <name type="common">Asian catfish</name>
    <name type="synonym">Macropteronotus magur</name>
    <dbReference type="NCBI Taxonomy" id="1594786"/>
    <lineage>
        <taxon>Eukaryota</taxon>
        <taxon>Metazoa</taxon>
        <taxon>Chordata</taxon>
        <taxon>Craniata</taxon>
        <taxon>Vertebrata</taxon>
        <taxon>Euteleostomi</taxon>
        <taxon>Actinopterygii</taxon>
        <taxon>Neopterygii</taxon>
        <taxon>Teleostei</taxon>
        <taxon>Ostariophysi</taxon>
        <taxon>Siluriformes</taxon>
        <taxon>Clariidae</taxon>
        <taxon>Clarias</taxon>
    </lineage>
</organism>
<comment type="caution">
    <text evidence="2">The sequence shown here is derived from an EMBL/GenBank/DDBJ whole genome shotgun (WGS) entry which is preliminary data.</text>
</comment>
<evidence type="ECO:0000313" key="3">
    <source>
        <dbReference type="Proteomes" id="UP000727407"/>
    </source>
</evidence>
<keyword evidence="1 2" id="KW-0812">Transmembrane</keyword>
<accession>A0A8J4UKJ6</accession>
<feature type="transmembrane region" description="Helical" evidence="1">
    <location>
        <begin position="41"/>
        <end position="60"/>
    </location>
</feature>
<keyword evidence="1" id="KW-1133">Transmembrane helix</keyword>
<protein>
    <submittedName>
        <fullName evidence="2">Transmembrane protein</fullName>
    </submittedName>
</protein>
<feature type="transmembrane region" description="Helical" evidence="1">
    <location>
        <begin position="6"/>
        <end position="29"/>
    </location>
</feature>
<dbReference type="InterPro" id="IPR042512">
    <property type="entry name" value="TLCD5"/>
</dbReference>